<evidence type="ECO:0000256" key="3">
    <source>
        <dbReference type="ARBA" id="ARBA00022801"/>
    </source>
</evidence>
<comment type="function">
    <text evidence="8">Pectinolytic enzyme involved in the degradation of xylogalacturonan (xga), a galacturonan backbone heavily substituted with xylose, and which is one important component of the hairy regions of pectin. Activity requires a galacturonic acid backbone substituted with xylose.</text>
</comment>
<dbReference type="GO" id="GO:0000272">
    <property type="term" value="P:polysaccharide catabolic process"/>
    <property type="evidence" value="ECO:0007669"/>
    <property type="project" value="UniProtKB-KW"/>
</dbReference>
<dbReference type="SUPFAM" id="SSF51126">
    <property type="entry name" value="Pectin lyase-like"/>
    <property type="match status" value="1"/>
</dbReference>
<name>A0A3P3UBU9_9BACL</name>
<dbReference type="OrthoDB" id="9795222at2"/>
<keyword evidence="11" id="KW-1185">Reference proteome</keyword>
<evidence type="ECO:0000256" key="7">
    <source>
        <dbReference type="ARBA" id="ARBA00023326"/>
    </source>
</evidence>
<comment type="similarity">
    <text evidence="1 9">Belongs to the glycosyl hydrolase 28 family.</text>
</comment>
<dbReference type="PANTHER" id="PTHR31736:SF9">
    <property type="entry name" value="ENDO-XYLOGALACTURONAN HYDROLASE A-RELATED"/>
    <property type="match status" value="1"/>
</dbReference>
<dbReference type="InterPro" id="IPR012334">
    <property type="entry name" value="Pectin_lyas_fold"/>
</dbReference>
<protein>
    <recommendedName>
        <fullName evidence="12">Endopolygalacturonase</fullName>
    </recommendedName>
</protein>
<keyword evidence="4" id="KW-0325">Glycoprotein</keyword>
<evidence type="ECO:0000256" key="6">
    <source>
        <dbReference type="ARBA" id="ARBA00023295"/>
    </source>
</evidence>
<evidence type="ECO:0000256" key="9">
    <source>
        <dbReference type="RuleBase" id="RU361169"/>
    </source>
</evidence>
<keyword evidence="5" id="KW-0119">Carbohydrate metabolism</keyword>
<dbReference type="Proteomes" id="UP000267017">
    <property type="component" value="Unassembled WGS sequence"/>
</dbReference>
<comment type="caution">
    <text evidence="10">The sequence shown here is derived from an EMBL/GenBank/DDBJ whole genome shotgun (WGS) entry which is preliminary data.</text>
</comment>
<dbReference type="AlphaFoldDB" id="A0A3P3UBU9"/>
<sequence length="450" mass="50139">MHEVRDASMVMFDCAGTVELEVSYHRRPVVSAVVRPLSNGLHCEIGGRRISLTLDGPRLLSLEVNGDRFHNLHIFANPIDTGHEAVSGGEVLVVQPGLHRTADILSRLDGLNTAAGKRTVVFGPGLHRLDESRLPIPSHTSVYIAGGAVVYGGLICDHVEDVAIRGRGILYMSEFEKTTYYRGVEVTFSRNILIEGITVIDPPHYTVLLGQSEHIRIRGLKTFSARGWCDGIDMMACRHVEIAGGFLRTSDDCVAVYASRGEFQGDTRDVAVSGSILWADVAHPINIGTHGNYESEGDVIEKLIFSDIDMLEHHEPQPEYWGCMAINAGDNNTVRDVTFEDIRIESFELGELFNLRVLQNKKYNPVPGKRIEQVRFKNIHFNGSCNYPSHIAGYDESRTVRNITFEQITVNGKPFELKEPYIIIGKHVHDVKALGDDTGNFYDDNNPRYP</sequence>
<keyword evidence="3 9" id="KW-0378">Hydrolase</keyword>
<evidence type="ECO:0000313" key="11">
    <source>
        <dbReference type="Proteomes" id="UP000267017"/>
    </source>
</evidence>
<dbReference type="Pfam" id="PF00295">
    <property type="entry name" value="Glyco_hydro_28"/>
    <property type="match status" value="1"/>
</dbReference>
<accession>A0A3P3UBU9</accession>
<evidence type="ECO:0000256" key="5">
    <source>
        <dbReference type="ARBA" id="ARBA00023277"/>
    </source>
</evidence>
<reference evidence="10 11" key="1">
    <citation type="submission" date="2018-11" db="EMBL/GenBank/DDBJ databases">
        <title>Genome sequencing of Paenibacillus sp. KCOM 3021 (= ChDC PVNT-B20).</title>
        <authorList>
            <person name="Kook J.-K."/>
            <person name="Park S.-N."/>
            <person name="Lim Y.K."/>
        </authorList>
    </citation>
    <scope>NUCLEOTIDE SEQUENCE [LARGE SCALE GENOMIC DNA]</scope>
    <source>
        <strain evidence="10 11">KCOM 3021</strain>
    </source>
</reference>
<dbReference type="InterPro" id="IPR000743">
    <property type="entry name" value="Glyco_hydro_28"/>
</dbReference>
<evidence type="ECO:0000256" key="1">
    <source>
        <dbReference type="ARBA" id="ARBA00008834"/>
    </source>
</evidence>
<evidence type="ECO:0000256" key="8">
    <source>
        <dbReference type="ARBA" id="ARBA00037278"/>
    </source>
</evidence>
<keyword evidence="2" id="KW-0677">Repeat</keyword>
<dbReference type="GO" id="GO:0004650">
    <property type="term" value="F:polygalacturonase activity"/>
    <property type="evidence" value="ECO:0007669"/>
    <property type="project" value="InterPro"/>
</dbReference>
<evidence type="ECO:0008006" key="12">
    <source>
        <dbReference type="Google" id="ProtNLM"/>
    </source>
</evidence>
<evidence type="ECO:0000256" key="4">
    <source>
        <dbReference type="ARBA" id="ARBA00023180"/>
    </source>
</evidence>
<evidence type="ECO:0000313" key="10">
    <source>
        <dbReference type="EMBL" id="RRJ67634.1"/>
    </source>
</evidence>
<dbReference type="PANTHER" id="PTHR31736">
    <property type="match status" value="1"/>
</dbReference>
<dbReference type="EMBL" id="RRCN01000001">
    <property type="protein sequence ID" value="RRJ67634.1"/>
    <property type="molecule type" value="Genomic_DNA"/>
</dbReference>
<keyword evidence="7" id="KW-0624">Polysaccharide degradation</keyword>
<evidence type="ECO:0000256" key="2">
    <source>
        <dbReference type="ARBA" id="ARBA00022737"/>
    </source>
</evidence>
<dbReference type="Gene3D" id="2.160.20.10">
    <property type="entry name" value="Single-stranded right-handed beta-helix, Pectin lyase-like"/>
    <property type="match status" value="1"/>
</dbReference>
<gene>
    <name evidence="10" type="ORF">EHV15_17700</name>
</gene>
<dbReference type="InterPro" id="IPR011050">
    <property type="entry name" value="Pectin_lyase_fold/virulence"/>
</dbReference>
<proteinExistence type="inferred from homology"/>
<keyword evidence="6 9" id="KW-0326">Glycosidase</keyword>
<organism evidence="10 11">
    <name type="scientific">Paenibacillus oralis</name>
    <dbReference type="NCBI Taxonomy" id="2490856"/>
    <lineage>
        <taxon>Bacteria</taxon>
        <taxon>Bacillati</taxon>
        <taxon>Bacillota</taxon>
        <taxon>Bacilli</taxon>
        <taxon>Bacillales</taxon>
        <taxon>Paenibacillaceae</taxon>
        <taxon>Paenibacillus</taxon>
    </lineage>
</organism>